<reference evidence="1 2" key="1">
    <citation type="submission" date="2020-12" db="EMBL/GenBank/DDBJ databases">
        <title>Concerted genomic and epigenomic changes stabilize Arabidopsis allopolyploids.</title>
        <authorList>
            <person name="Chen Z."/>
        </authorList>
    </citation>
    <scope>NUCLEOTIDE SEQUENCE [LARGE SCALE GENOMIC DNA]</scope>
    <source>
        <strain evidence="1">Allo738</strain>
        <tissue evidence="1">Leaf</tissue>
    </source>
</reference>
<dbReference type="AlphaFoldDB" id="A0A8T2BL63"/>
<evidence type="ECO:0000313" key="1">
    <source>
        <dbReference type="EMBL" id="KAG7587615.1"/>
    </source>
</evidence>
<name>A0A8T2BL63_9BRAS</name>
<proteinExistence type="predicted"/>
<comment type="caution">
    <text evidence="1">The sequence shown here is derived from an EMBL/GenBank/DDBJ whole genome shotgun (WGS) entry which is preliminary data.</text>
</comment>
<protein>
    <submittedName>
        <fullName evidence="1">Uncharacterized protein</fullName>
    </submittedName>
</protein>
<dbReference type="Proteomes" id="UP000694240">
    <property type="component" value="Chromosome 7"/>
</dbReference>
<organism evidence="1 2">
    <name type="scientific">Arabidopsis thaliana x Arabidopsis arenosa</name>
    <dbReference type="NCBI Taxonomy" id="1240361"/>
    <lineage>
        <taxon>Eukaryota</taxon>
        <taxon>Viridiplantae</taxon>
        <taxon>Streptophyta</taxon>
        <taxon>Embryophyta</taxon>
        <taxon>Tracheophyta</taxon>
        <taxon>Spermatophyta</taxon>
        <taxon>Magnoliopsida</taxon>
        <taxon>eudicotyledons</taxon>
        <taxon>Gunneridae</taxon>
        <taxon>Pentapetalae</taxon>
        <taxon>rosids</taxon>
        <taxon>malvids</taxon>
        <taxon>Brassicales</taxon>
        <taxon>Brassicaceae</taxon>
        <taxon>Camelineae</taxon>
        <taxon>Arabidopsis</taxon>
    </lineage>
</organism>
<sequence>MEKKNLRAKLRFRRDLRRVWRRVVLEMDEEMRVKSIKFSCGGFGCHQRHNYKVGSHFKWAFCMGYQIQ</sequence>
<feature type="non-terminal residue" evidence="1">
    <location>
        <position position="1"/>
    </location>
</feature>
<gene>
    <name evidence="1" type="ORF">ISN45_Aa02g027800</name>
</gene>
<accession>A0A8T2BL63</accession>
<dbReference type="EMBL" id="JAEFBK010000007">
    <property type="protein sequence ID" value="KAG7587615.1"/>
    <property type="molecule type" value="Genomic_DNA"/>
</dbReference>
<keyword evidence="2" id="KW-1185">Reference proteome</keyword>
<evidence type="ECO:0000313" key="2">
    <source>
        <dbReference type="Proteomes" id="UP000694240"/>
    </source>
</evidence>